<organism evidence="1 2">
    <name type="scientific">Paramecium primaurelia</name>
    <dbReference type="NCBI Taxonomy" id="5886"/>
    <lineage>
        <taxon>Eukaryota</taxon>
        <taxon>Sar</taxon>
        <taxon>Alveolata</taxon>
        <taxon>Ciliophora</taxon>
        <taxon>Intramacronucleata</taxon>
        <taxon>Oligohymenophorea</taxon>
        <taxon>Peniculida</taxon>
        <taxon>Parameciidae</taxon>
        <taxon>Paramecium</taxon>
    </lineage>
</organism>
<sequence>MKHHQERILKKFKFLSSKDILISFTGAHSLNRQTIGILEVLLNWIANSQWSFGGEMMQRLIKEEKKRKERQKIIAKQSIKSQQINQRSKENLILKSLRKQQRQRIQITLYISIILFSQGRDTKFFKRFLLIWNIYKNISKILQEQQVLY</sequence>
<dbReference type="Proteomes" id="UP000688137">
    <property type="component" value="Unassembled WGS sequence"/>
</dbReference>
<evidence type="ECO:0000313" key="1">
    <source>
        <dbReference type="EMBL" id="CAD8045278.1"/>
    </source>
</evidence>
<name>A0A8S1K4K7_PARPR</name>
<dbReference type="AlphaFoldDB" id="A0A8S1K4K7"/>
<reference evidence="1" key="1">
    <citation type="submission" date="2021-01" db="EMBL/GenBank/DDBJ databases">
        <authorList>
            <consortium name="Genoscope - CEA"/>
            <person name="William W."/>
        </authorList>
    </citation>
    <scope>NUCLEOTIDE SEQUENCE</scope>
</reference>
<keyword evidence="2" id="KW-1185">Reference proteome</keyword>
<dbReference type="EMBL" id="CAJJDM010000006">
    <property type="protein sequence ID" value="CAD8045278.1"/>
    <property type="molecule type" value="Genomic_DNA"/>
</dbReference>
<gene>
    <name evidence="1" type="ORF">PPRIM_AZ9-3.1.T0090304</name>
</gene>
<proteinExistence type="predicted"/>
<comment type="caution">
    <text evidence="1">The sequence shown here is derived from an EMBL/GenBank/DDBJ whole genome shotgun (WGS) entry which is preliminary data.</text>
</comment>
<accession>A0A8S1K4K7</accession>
<evidence type="ECO:0000313" key="2">
    <source>
        <dbReference type="Proteomes" id="UP000688137"/>
    </source>
</evidence>
<protein>
    <submittedName>
        <fullName evidence="1">Uncharacterized protein</fullName>
    </submittedName>
</protein>